<dbReference type="GeneID" id="41978667"/>
<comment type="caution">
    <text evidence="2">The sequence shown here is derived from an EMBL/GenBank/DDBJ whole genome shotgun (WGS) entry which is preliminary data.</text>
</comment>
<accession>A0A507BND7</accession>
<reference evidence="2 3" key="1">
    <citation type="submission" date="2019-06" db="EMBL/GenBank/DDBJ databases">
        <title>Draft genome sequence of the filamentous fungus Phialemoniopsis curvata isolated from diesel fuel.</title>
        <authorList>
            <person name="Varaljay V.A."/>
            <person name="Lyon W.J."/>
            <person name="Crouch A.L."/>
            <person name="Drake C.E."/>
            <person name="Hollomon J.M."/>
            <person name="Nadeau L.J."/>
            <person name="Nunn H.S."/>
            <person name="Stevenson B.S."/>
            <person name="Bojanowski C.L."/>
            <person name="Crookes-Goodson W.J."/>
        </authorList>
    </citation>
    <scope>NUCLEOTIDE SEQUENCE [LARGE SCALE GENOMIC DNA]</scope>
    <source>
        <strain evidence="2 3">D216</strain>
    </source>
</reference>
<gene>
    <name evidence="2" type="ORF">E0L32_011220</name>
</gene>
<feature type="compositionally biased region" description="Low complexity" evidence="1">
    <location>
        <begin position="121"/>
        <end position="130"/>
    </location>
</feature>
<sequence length="223" mass="24455">MNAHALLTSQGWRGHGHTLHATDDSTGLAKPILVSRKDNKLGVGKKEHATADQWWLNAFDQQLQGLDTSKPGVVVQTVTNGRLNAIATAGAGKYKGWASLYTSFVSGGLLEGTIKVKESSRSGSSSSGSGTETTATPEVEDGAPAVRKESREERRARKEARRKRKAERATRRVERAARRAAKAEAKLAKGKESEVETKAERRARREERRKRKEEKRRAKGDTG</sequence>
<evidence type="ECO:0000313" key="2">
    <source>
        <dbReference type="EMBL" id="TPX19059.1"/>
    </source>
</evidence>
<keyword evidence="3" id="KW-1185">Reference proteome</keyword>
<evidence type="ECO:0000313" key="3">
    <source>
        <dbReference type="Proteomes" id="UP000319257"/>
    </source>
</evidence>
<dbReference type="RefSeq" id="XP_031000770.1">
    <property type="nucleotide sequence ID" value="XM_031133925.1"/>
</dbReference>
<dbReference type="Proteomes" id="UP000319257">
    <property type="component" value="Unassembled WGS sequence"/>
</dbReference>
<dbReference type="AlphaFoldDB" id="A0A507BND7"/>
<proteinExistence type="predicted"/>
<name>A0A507BND7_9PEZI</name>
<dbReference type="InterPro" id="IPR050656">
    <property type="entry name" value="PINX1"/>
</dbReference>
<dbReference type="OrthoDB" id="3366546at2759"/>
<organism evidence="2 3">
    <name type="scientific">Thyridium curvatum</name>
    <dbReference type="NCBI Taxonomy" id="1093900"/>
    <lineage>
        <taxon>Eukaryota</taxon>
        <taxon>Fungi</taxon>
        <taxon>Dikarya</taxon>
        <taxon>Ascomycota</taxon>
        <taxon>Pezizomycotina</taxon>
        <taxon>Sordariomycetes</taxon>
        <taxon>Sordariomycetidae</taxon>
        <taxon>Thyridiales</taxon>
        <taxon>Thyridiaceae</taxon>
        <taxon>Thyridium</taxon>
    </lineage>
</organism>
<dbReference type="PANTHER" id="PTHR23149">
    <property type="entry name" value="G PATCH DOMAIN CONTAINING PROTEIN"/>
    <property type="match status" value="1"/>
</dbReference>
<feature type="compositionally biased region" description="Basic and acidic residues" evidence="1">
    <location>
        <begin position="146"/>
        <end position="156"/>
    </location>
</feature>
<evidence type="ECO:0000256" key="1">
    <source>
        <dbReference type="SAM" id="MobiDB-lite"/>
    </source>
</evidence>
<dbReference type="InParanoid" id="A0A507BND7"/>
<feature type="compositionally biased region" description="Basic and acidic residues" evidence="1">
    <location>
        <begin position="167"/>
        <end position="206"/>
    </location>
</feature>
<dbReference type="FunCoup" id="A0A507BND7">
    <property type="interactions" value="52"/>
</dbReference>
<dbReference type="STRING" id="1093900.A0A507BND7"/>
<feature type="compositionally biased region" description="Basic residues" evidence="1">
    <location>
        <begin position="157"/>
        <end position="166"/>
    </location>
</feature>
<dbReference type="EMBL" id="SKBQ01000101">
    <property type="protein sequence ID" value="TPX19059.1"/>
    <property type="molecule type" value="Genomic_DNA"/>
</dbReference>
<protein>
    <submittedName>
        <fullName evidence="2">Uncharacterized protein</fullName>
    </submittedName>
</protein>
<dbReference type="PANTHER" id="PTHR23149:SF33">
    <property type="entry name" value="PROTEIN TMA23"/>
    <property type="match status" value="1"/>
</dbReference>
<feature type="region of interest" description="Disordered" evidence="1">
    <location>
        <begin position="117"/>
        <end position="223"/>
    </location>
</feature>